<dbReference type="SUPFAM" id="SSF48452">
    <property type="entry name" value="TPR-like"/>
    <property type="match status" value="1"/>
</dbReference>
<evidence type="ECO:0000313" key="1">
    <source>
        <dbReference type="EMBL" id="MBB6075688.1"/>
    </source>
</evidence>
<dbReference type="InterPro" id="IPR014894">
    <property type="entry name" value="DcrB/EagT6"/>
</dbReference>
<dbReference type="Gene3D" id="1.25.40.10">
    <property type="entry name" value="Tetratricopeptide repeat domain"/>
    <property type="match status" value="1"/>
</dbReference>
<dbReference type="Gene3D" id="3.40.1000.10">
    <property type="entry name" value="Mog1/PsbP, alpha/beta/alpha sandwich"/>
    <property type="match status" value="1"/>
</dbReference>
<gene>
    <name evidence="1" type="ORF">HNR57_001576</name>
</gene>
<comment type="caution">
    <text evidence="1">The sequence shown here is derived from an EMBL/GenBank/DDBJ whole genome shotgun (WGS) entry which is preliminary data.</text>
</comment>
<keyword evidence="2" id="KW-1185">Reference proteome</keyword>
<protein>
    <submittedName>
        <fullName evidence="1">Uncharacterized protein</fullName>
    </submittedName>
</protein>
<dbReference type="AlphaFoldDB" id="A0A7W9T8Z8"/>
<proteinExistence type="predicted"/>
<dbReference type="SUPFAM" id="SSF55724">
    <property type="entry name" value="Mog1p/PsbP-like"/>
    <property type="match status" value="1"/>
</dbReference>
<dbReference type="InterPro" id="IPR011990">
    <property type="entry name" value="TPR-like_helical_dom_sf"/>
</dbReference>
<reference evidence="1 2" key="1">
    <citation type="submission" date="2020-08" db="EMBL/GenBank/DDBJ databases">
        <title>Genomic Encyclopedia of Type Strains, Phase IV (KMG-IV): sequencing the most valuable type-strain genomes for metagenomic binning, comparative biology and taxonomic classification.</title>
        <authorList>
            <person name="Goeker M."/>
        </authorList>
    </citation>
    <scope>NUCLEOTIDE SEQUENCE [LARGE SCALE GENOMIC DNA]</scope>
    <source>
        <strain evidence="1 2">DSM 43350</strain>
    </source>
</reference>
<name>A0A7W9T8Z8_9ACTN</name>
<dbReference type="Proteomes" id="UP000591537">
    <property type="component" value="Unassembled WGS sequence"/>
</dbReference>
<sequence length="302" mass="33207">MGEDHRDTLGTRRALADWRGQAGDAAGAAASFQRLLECQVRLLGEENPDTLSSCQYLAHWQGQAGDAAGAAASFQQLLAWQTQLLGDDHPSTLTTRHQLAHWRGQAGDAAGAAASFQQLLARYPDAPDSLSMLQELAYWRLKAGDAEGSEAVYEELFKEMSMGSVHSGGVNVPLLQGWEDRSQAIVVQTQQTDGFRPNIVVVREDSKARTMDEFVAQSLEALKSTFQQLEVGHSEPTALGRHSGHLIDFTFIAQGQQYRQAQFYTAFAAYIFTFTASNISHRFPAFWPVAKRIIEETCIEGA</sequence>
<dbReference type="EMBL" id="JACHGV010000002">
    <property type="protein sequence ID" value="MBB6075688.1"/>
    <property type="molecule type" value="Genomic_DNA"/>
</dbReference>
<evidence type="ECO:0000313" key="2">
    <source>
        <dbReference type="Proteomes" id="UP000591537"/>
    </source>
</evidence>
<organism evidence="1 2">
    <name type="scientific">Streptomyces paradoxus</name>
    <dbReference type="NCBI Taxonomy" id="66375"/>
    <lineage>
        <taxon>Bacteria</taxon>
        <taxon>Bacillati</taxon>
        <taxon>Actinomycetota</taxon>
        <taxon>Actinomycetes</taxon>
        <taxon>Kitasatosporales</taxon>
        <taxon>Streptomycetaceae</taxon>
        <taxon>Streptomyces</taxon>
    </lineage>
</organism>
<dbReference type="Pfam" id="PF13424">
    <property type="entry name" value="TPR_12"/>
    <property type="match status" value="1"/>
</dbReference>
<dbReference type="PANTHER" id="PTHR46082:SF6">
    <property type="entry name" value="AAA+ ATPASE DOMAIN-CONTAINING PROTEIN-RELATED"/>
    <property type="match status" value="1"/>
</dbReference>
<dbReference type="Pfam" id="PF08786">
    <property type="entry name" value="DcrB"/>
    <property type="match status" value="1"/>
</dbReference>
<dbReference type="InterPro" id="IPR053137">
    <property type="entry name" value="NLR-like"/>
</dbReference>
<accession>A0A7W9T8Z8</accession>
<dbReference type="PANTHER" id="PTHR46082">
    <property type="entry name" value="ATP/GTP-BINDING PROTEIN-RELATED"/>
    <property type="match status" value="1"/>
</dbReference>
<dbReference type="InterPro" id="IPR016123">
    <property type="entry name" value="Mog1/PsbP_a/b/a-sand"/>
</dbReference>